<proteinExistence type="predicted"/>
<dbReference type="PANTHER" id="PTHR31832">
    <property type="entry name" value="B-BOX ZINC FINGER PROTEIN 22"/>
    <property type="match status" value="1"/>
</dbReference>
<evidence type="ECO:0000256" key="7">
    <source>
        <dbReference type="ARBA" id="ARBA00023163"/>
    </source>
</evidence>
<dbReference type="InterPro" id="IPR051979">
    <property type="entry name" value="B-box_zinc_finger"/>
</dbReference>
<keyword evidence="7" id="KW-0804">Transcription</keyword>
<evidence type="ECO:0000256" key="8">
    <source>
        <dbReference type="ARBA" id="ARBA00023242"/>
    </source>
</evidence>
<keyword evidence="13" id="KW-1185">Reference proteome</keyword>
<evidence type="ECO:0000259" key="11">
    <source>
        <dbReference type="PROSITE" id="PS50119"/>
    </source>
</evidence>
<evidence type="ECO:0000256" key="5">
    <source>
        <dbReference type="ARBA" id="ARBA00022833"/>
    </source>
</evidence>
<keyword evidence="8" id="KW-0539">Nucleus</keyword>
<dbReference type="Proteomes" id="UP001177140">
    <property type="component" value="Unassembled WGS sequence"/>
</dbReference>
<keyword evidence="3" id="KW-0677">Repeat</keyword>
<evidence type="ECO:0000256" key="10">
    <source>
        <dbReference type="SAM" id="MobiDB-lite"/>
    </source>
</evidence>
<dbReference type="Gene3D" id="3.30.160.60">
    <property type="entry name" value="Classic Zinc Finger"/>
    <property type="match status" value="1"/>
</dbReference>
<dbReference type="InterPro" id="IPR049808">
    <property type="entry name" value="CONSTANS-like_Bbox1"/>
</dbReference>
<evidence type="ECO:0000313" key="13">
    <source>
        <dbReference type="Proteomes" id="UP001177140"/>
    </source>
</evidence>
<sequence>MKIQCDVCNKDEASVFCSADEAALCNGCDHRVHHANKLASKHHRFSLLHPSSSSSEIPRCDICQERRAFLFCREDRAILCRECDVSIHTANELTKKHNRFLLTGVRLSSTSSIFTSGSTSTTITSSSTSNLERDIAASADSNNIKNMITASKDKASAYSNGYQQDVSPFVHTSTNSFSTVLPSKYCDHSGPTSGGSTSSISEYLMETLPGWQVEDFLVDSSPTPTHGNGFCKNEVDLHPYLDANYFDNQSNSQGYAVSQDLSLWVPEAPAIPTNPSLFDSRKHGLNFKDFVKETPIMSSKQVNRRRSDHGFTVPSISPPSNKRSRHNW</sequence>
<reference evidence="12" key="1">
    <citation type="submission" date="2022-03" db="EMBL/GenBank/DDBJ databases">
        <title>A functionally conserved STORR gene fusion in Papaver species that diverged 16.8 million years ago.</title>
        <authorList>
            <person name="Catania T."/>
        </authorList>
    </citation>
    <scope>NUCLEOTIDE SEQUENCE</scope>
    <source>
        <strain evidence="12">S-191538</strain>
    </source>
</reference>
<comment type="caution">
    <text evidence="12">The sequence shown here is derived from an EMBL/GenBank/DDBJ whole genome shotgun (WGS) entry which is preliminary data.</text>
</comment>
<dbReference type="CDD" id="cd19821">
    <property type="entry name" value="Bbox1_BBX-like"/>
    <property type="match status" value="2"/>
</dbReference>
<dbReference type="PROSITE" id="PS50119">
    <property type="entry name" value="ZF_BBOX"/>
    <property type="match status" value="2"/>
</dbReference>
<keyword evidence="4 9" id="KW-0863">Zinc-finger</keyword>
<feature type="domain" description="B box-type" evidence="11">
    <location>
        <begin position="1"/>
        <end position="47"/>
    </location>
</feature>
<evidence type="ECO:0000313" key="12">
    <source>
        <dbReference type="EMBL" id="MCL7046141.1"/>
    </source>
</evidence>
<evidence type="ECO:0000256" key="2">
    <source>
        <dbReference type="ARBA" id="ARBA00022723"/>
    </source>
</evidence>
<dbReference type="AlphaFoldDB" id="A0AA42B0T3"/>
<dbReference type="GO" id="GO:0008270">
    <property type="term" value="F:zinc ion binding"/>
    <property type="evidence" value="ECO:0007669"/>
    <property type="project" value="UniProtKB-KW"/>
</dbReference>
<keyword evidence="2" id="KW-0479">Metal-binding</keyword>
<name>A0AA42B0T3_PAPNU</name>
<comment type="subcellular location">
    <subcellularLocation>
        <location evidence="1">Nucleus</location>
    </subcellularLocation>
</comment>
<feature type="domain" description="B box-type" evidence="11">
    <location>
        <begin position="55"/>
        <end position="102"/>
    </location>
</feature>
<dbReference type="PANTHER" id="PTHR31832:SF52">
    <property type="entry name" value="B-BOX ZINC FINGER PROTEIN 21"/>
    <property type="match status" value="1"/>
</dbReference>
<evidence type="ECO:0000256" key="3">
    <source>
        <dbReference type="ARBA" id="ARBA00022737"/>
    </source>
</evidence>
<dbReference type="EMBL" id="JAJJMA010277842">
    <property type="protein sequence ID" value="MCL7046141.1"/>
    <property type="molecule type" value="Genomic_DNA"/>
</dbReference>
<keyword evidence="6" id="KW-0805">Transcription regulation</keyword>
<keyword evidence="5" id="KW-0862">Zinc</keyword>
<dbReference type="GO" id="GO:0000976">
    <property type="term" value="F:transcription cis-regulatory region binding"/>
    <property type="evidence" value="ECO:0007669"/>
    <property type="project" value="UniProtKB-ARBA"/>
</dbReference>
<evidence type="ECO:0000256" key="9">
    <source>
        <dbReference type="PROSITE-ProRule" id="PRU00024"/>
    </source>
</evidence>
<dbReference type="GO" id="GO:0006355">
    <property type="term" value="P:regulation of DNA-templated transcription"/>
    <property type="evidence" value="ECO:0007669"/>
    <property type="project" value="TreeGrafter"/>
</dbReference>
<evidence type="ECO:0000256" key="4">
    <source>
        <dbReference type="ARBA" id="ARBA00022771"/>
    </source>
</evidence>
<dbReference type="Pfam" id="PF00643">
    <property type="entry name" value="zf-B_box"/>
    <property type="match status" value="1"/>
</dbReference>
<dbReference type="SMART" id="SM00336">
    <property type="entry name" value="BBOX"/>
    <property type="match status" value="2"/>
</dbReference>
<accession>A0AA42B0T3</accession>
<feature type="region of interest" description="Disordered" evidence="10">
    <location>
        <begin position="297"/>
        <end position="328"/>
    </location>
</feature>
<dbReference type="GO" id="GO:0009640">
    <property type="term" value="P:photomorphogenesis"/>
    <property type="evidence" value="ECO:0007669"/>
    <property type="project" value="TreeGrafter"/>
</dbReference>
<dbReference type="InterPro" id="IPR000315">
    <property type="entry name" value="Znf_B-box"/>
</dbReference>
<evidence type="ECO:0000256" key="6">
    <source>
        <dbReference type="ARBA" id="ARBA00023015"/>
    </source>
</evidence>
<evidence type="ECO:0000256" key="1">
    <source>
        <dbReference type="ARBA" id="ARBA00004123"/>
    </source>
</evidence>
<dbReference type="GO" id="GO:0005634">
    <property type="term" value="C:nucleus"/>
    <property type="evidence" value="ECO:0007669"/>
    <property type="project" value="UniProtKB-SubCell"/>
</dbReference>
<protein>
    <recommendedName>
        <fullName evidence="11">B box-type domain-containing protein</fullName>
    </recommendedName>
</protein>
<gene>
    <name evidence="12" type="ORF">MKW94_012373</name>
</gene>
<dbReference type="FunFam" id="3.30.160.60:FF:000856">
    <property type="entry name" value="B-box zinc finger protein 21"/>
    <property type="match status" value="1"/>
</dbReference>
<organism evidence="12 13">
    <name type="scientific">Papaver nudicaule</name>
    <name type="common">Iceland poppy</name>
    <dbReference type="NCBI Taxonomy" id="74823"/>
    <lineage>
        <taxon>Eukaryota</taxon>
        <taxon>Viridiplantae</taxon>
        <taxon>Streptophyta</taxon>
        <taxon>Embryophyta</taxon>
        <taxon>Tracheophyta</taxon>
        <taxon>Spermatophyta</taxon>
        <taxon>Magnoliopsida</taxon>
        <taxon>Ranunculales</taxon>
        <taxon>Papaveraceae</taxon>
        <taxon>Papaveroideae</taxon>
        <taxon>Papaver</taxon>
    </lineage>
</organism>